<protein>
    <submittedName>
        <fullName evidence="2">Acyl-coenzyme A:6-aminopenicillanic acid acyl-transferase</fullName>
    </submittedName>
</protein>
<dbReference type="SUPFAM" id="SSF48452">
    <property type="entry name" value="TPR-like"/>
    <property type="match status" value="1"/>
</dbReference>
<evidence type="ECO:0000313" key="2">
    <source>
        <dbReference type="EMBL" id="SEL69361.1"/>
    </source>
</evidence>
<keyword evidence="2" id="KW-0808">Transferase</keyword>
<dbReference type="STRING" id="332977.SAMN05421740_108179"/>
<dbReference type="InterPro" id="IPR011990">
    <property type="entry name" value="TPR-like_helical_dom_sf"/>
</dbReference>
<dbReference type="Gene3D" id="1.25.40.10">
    <property type="entry name" value="Tetratricopeptide repeat domain"/>
    <property type="match status" value="1"/>
</dbReference>
<dbReference type="Proteomes" id="UP000198916">
    <property type="component" value="Unassembled WGS sequence"/>
</dbReference>
<dbReference type="Gene3D" id="3.60.60.10">
    <property type="entry name" value="Penicillin V Acylase, Chain A"/>
    <property type="match status" value="1"/>
</dbReference>
<dbReference type="GO" id="GO:0016740">
    <property type="term" value="F:transferase activity"/>
    <property type="evidence" value="ECO:0007669"/>
    <property type="project" value="UniProtKB-KW"/>
</dbReference>
<dbReference type="InterPro" id="IPR005079">
    <property type="entry name" value="Peptidase_C45_hydrolase"/>
</dbReference>
<dbReference type="Pfam" id="PF03417">
    <property type="entry name" value="AAT"/>
    <property type="match status" value="1"/>
</dbReference>
<name>A0A1H7S9Q4_9SPHI</name>
<accession>A0A1H7S9Q4</accession>
<keyword evidence="3" id="KW-1185">Reference proteome</keyword>
<gene>
    <name evidence="2" type="ORF">SAMN05421740_108179</name>
</gene>
<dbReference type="SUPFAM" id="SSF56235">
    <property type="entry name" value="N-terminal nucleophile aminohydrolases (Ntn hydrolases)"/>
    <property type="match status" value="1"/>
</dbReference>
<dbReference type="InterPro" id="IPR047794">
    <property type="entry name" value="C45_proenzyme-like"/>
</dbReference>
<dbReference type="PANTHER" id="PTHR35190:SF2">
    <property type="entry name" value="PROTEIN DCD1B"/>
    <property type="match status" value="1"/>
</dbReference>
<dbReference type="EMBL" id="FNZR01000008">
    <property type="protein sequence ID" value="SEL69361.1"/>
    <property type="molecule type" value="Genomic_DNA"/>
</dbReference>
<sequence length="538" mass="60366">MVAACAGIRQLPPMAQYHSQVGQRETPSPDFYVMPHGKLRKNDQGLWELYVSGNALERGLTNGILTEELLHQQESAFVSQVQDLVPSRFRQRLLRGFLSFFNRQLADHVPEEYQVEIYGLSHSASDTFNFIAPPYQRLLYFHGAHDIGHALQDLALVGCTSFAAWGRHTADGKLLIGRNFDFYVGDDFSKEKMVAFIRPDSGYNHAMVTWAGMVGAVSGMNEKGLTVTINAGKSAMPLKAKTPISLLTREILQYAATLDEAIDIARRRDVFVSESILVGSAVDGKAVIIEVSPKKFGVFEVKNGADLLVCANHFQSESYQSDKNNLRQLAESHSKYRFDRMHELIAATPRLTPSAAADMLRNREGKGDTPLGYGNEMAINQLLAHHGVIFQPADRIMWVSANPYQLGEFVAYQLDEVFQRASLADSDTIWATNALNIPEDPFVHSADFENYQSFRMQMQELEVAIAAGMQVPDSAIAALLRLNPEFWKTSFLIGEYHFKQKHYAEALSYFRQAASKEVTTAPDRRLIEKRIKMCEKKS</sequence>
<dbReference type="NCBIfam" id="NF040521">
    <property type="entry name" value="C45_proenzyme"/>
    <property type="match status" value="1"/>
</dbReference>
<dbReference type="AlphaFoldDB" id="A0A1H7S9Q4"/>
<evidence type="ECO:0000259" key="1">
    <source>
        <dbReference type="Pfam" id="PF03417"/>
    </source>
</evidence>
<proteinExistence type="predicted"/>
<dbReference type="InterPro" id="IPR029055">
    <property type="entry name" value="Ntn_hydrolases_N"/>
</dbReference>
<dbReference type="InterPro" id="IPR047803">
    <property type="entry name" value="DCD1A/B-like"/>
</dbReference>
<evidence type="ECO:0000313" key="3">
    <source>
        <dbReference type="Proteomes" id="UP000198916"/>
    </source>
</evidence>
<dbReference type="PANTHER" id="PTHR35190">
    <property type="entry name" value="PROTEIN DCD1B"/>
    <property type="match status" value="1"/>
</dbReference>
<organism evidence="2 3">
    <name type="scientific">Parapedobacter koreensis</name>
    <dbReference type="NCBI Taxonomy" id="332977"/>
    <lineage>
        <taxon>Bacteria</taxon>
        <taxon>Pseudomonadati</taxon>
        <taxon>Bacteroidota</taxon>
        <taxon>Sphingobacteriia</taxon>
        <taxon>Sphingobacteriales</taxon>
        <taxon>Sphingobacteriaceae</taxon>
        <taxon>Parapedobacter</taxon>
    </lineage>
</organism>
<reference evidence="3" key="1">
    <citation type="submission" date="2016-10" db="EMBL/GenBank/DDBJ databases">
        <authorList>
            <person name="Varghese N."/>
            <person name="Submissions S."/>
        </authorList>
    </citation>
    <scope>NUCLEOTIDE SEQUENCE [LARGE SCALE GENOMIC DNA]</scope>
    <source>
        <strain evidence="3">Jip14</strain>
    </source>
</reference>
<feature type="domain" description="Peptidase C45 hydrolase" evidence="1">
    <location>
        <begin position="171"/>
        <end position="369"/>
    </location>
</feature>